<evidence type="ECO:0000313" key="4">
    <source>
        <dbReference type="EMBL" id="RDX48620.1"/>
    </source>
</evidence>
<dbReference type="OrthoDB" id="2751164at2759"/>
<accession>A0A371D7X9</accession>
<feature type="transmembrane region" description="Helical" evidence="2">
    <location>
        <begin position="209"/>
        <end position="234"/>
    </location>
</feature>
<dbReference type="Pfam" id="PF20151">
    <property type="entry name" value="DUF6533"/>
    <property type="match status" value="1"/>
</dbReference>
<evidence type="ECO:0000256" key="1">
    <source>
        <dbReference type="SAM" id="MobiDB-lite"/>
    </source>
</evidence>
<feature type="transmembrane region" description="Helical" evidence="2">
    <location>
        <begin position="246"/>
        <end position="267"/>
    </location>
</feature>
<feature type="domain" description="DUF6533" evidence="3">
    <location>
        <begin position="16"/>
        <end position="59"/>
    </location>
</feature>
<keyword evidence="2" id="KW-0472">Membrane</keyword>
<feature type="transmembrane region" description="Helical" evidence="2">
    <location>
        <begin position="116"/>
        <end position="138"/>
    </location>
</feature>
<dbReference type="AlphaFoldDB" id="A0A371D7X9"/>
<dbReference type="Proteomes" id="UP000256964">
    <property type="component" value="Unassembled WGS sequence"/>
</dbReference>
<feature type="transmembrane region" description="Helical" evidence="2">
    <location>
        <begin position="43"/>
        <end position="66"/>
    </location>
</feature>
<feature type="region of interest" description="Disordered" evidence="1">
    <location>
        <begin position="319"/>
        <end position="352"/>
    </location>
</feature>
<evidence type="ECO:0000313" key="5">
    <source>
        <dbReference type="Proteomes" id="UP000256964"/>
    </source>
</evidence>
<evidence type="ECO:0000256" key="2">
    <source>
        <dbReference type="SAM" id="Phobius"/>
    </source>
</evidence>
<keyword evidence="2" id="KW-0812">Transmembrane</keyword>
<feature type="transmembrane region" description="Helical" evidence="2">
    <location>
        <begin position="86"/>
        <end position="104"/>
    </location>
</feature>
<organism evidence="4 5">
    <name type="scientific">Lentinus brumalis</name>
    <dbReference type="NCBI Taxonomy" id="2498619"/>
    <lineage>
        <taxon>Eukaryota</taxon>
        <taxon>Fungi</taxon>
        <taxon>Dikarya</taxon>
        <taxon>Basidiomycota</taxon>
        <taxon>Agaricomycotina</taxon>
        <taxon>Agaricomycetes</taxon>
        <taxon>Polyporales</taxon>
        <taxon>Polyporaceae</taxon>
        <taxon>Lentinus</taxon>
    </lineage>
</organism>
<dbReference type="InterPro" id="IPR045340">
    <property type="entry name" value="DUF6533"/>
</dbReference>
<reference evidence="4 5" key="1">
    <citation type="journal article" date="2018" name="Biotechnol. Biofuels">
        <title>Integrative visual omics of the white-rot fungus Polyporus brumalis exposes the biotechnological potential of its oxidative enzymes for delignifying raw plant biomass.</title>
        <authorList>
            <person name="Miyauchi S."/>
            <person name="Rancon A."/>
            <person name="Drula E."/>
            <person name="Hage H."/>
            <person name="Chaduli D."/>
            <person name="Favel A."/>
            <person name="Grisel S."/>
            <person name="Henrissat B."/>
            <person name="Herpoel-Gimbert I."/>
            <person name="Ruiz-Duenas F.J."/>
            <person name="Chevret D."/>
            <person name="Hainaut M."/>
            <person name="Lin J."/>
            <person name="Wang M."/>
            <person name="Pangilinan J."/>
            <person name="Lipzen A."/>
            <person name="Lesage-Meessen L."/>
            <person name="Navarro D."/>
            <person name="Riley R."/>
            <person name="Grigoriev I.V."/>
            <person name="Zhou S."/>
            <person name="Raouche S."/>
            <person name="Rosso M.N."/>
        </authorList>
    </citation>
    <scope>NUCLEOTIDE SEQUENCE [LARGE SCALE GENOMIC DNA]</scope>
    <source>
        <strain evidence="4 5">BRFM 1820</strain>
    </source>
</reference>
<feature type="transmembrane region" description="Helical" evidence="2">
    <location>
        <begin position="12"/>
        <end position="31"/>
    </location>
</feature>
<feature type="compositionally biased region" description="Basic and acidic residues" evidence="1">
    <location>
        <begin position="319"/>
        <end position="337"/>
    </location>
</feature>
<protein>
    <recommendedName>
        <fullName evidence="3">DUF6533 domain-containing protein</fullName>
    </recommendedName>
</protein>
<proteinExistence type="predicted"/>
<gene>
    <name evidence="4" type="ORF">OH76DRAFT_1404536</name>
</gene>
<sequence>MPFDASELEIIFVNNCFAVAALIVISYDYLLTLSTEIEYTRKLLRLNLIYILVRYTALVAQILLVIHLEPWKPVGSAEKCVIAVHLGDAMNIVNGLVCAVLTVLRAYAVSNHSKPLAVLVALACFMNPALFLAEAIGIRVLPIDTLGLDQCVGVLGSQTLEGSARSTYLATTITASVGDIMTCYVAIVKLAPRAEFPTQARVQRSLSNVLYWDAVMGLLTLAANMLVNLVLVIIYDKVYNNPTAILFFRAWAIFYPVVGSISITHLLPELQEVSRHSTVVTLDDSLHSSDTLSFTSSMAFRDPAESSDDELDILDVPRVRPPAAHDPESPECRRDTSPSRPDPFPVRINPETGSVAFDCSSRRDWKAELGEASFPAQYNWDNGPFPSARTRSYSPSFYAGDSVSTLDGVELVVEYR</sequence>
<keyword evidence="2" id="KW-1133">Transmembrane helix</keyword>
<dbReference type="EMBL" id="KZ857410">
    <property type="protein sequence ID" value="RDX48620.1"/>
    <property type="molecule type" value="Genomic_DNA"/>
</dbReference>
<evidence type="ECO:0000259" key="3">
    <source>
        <dbReference type="Pfam" id="PF20151"/>
    </source>
</evidence>
<keyword evidence="5" id="KW-1185">Reference proteome</keyword>
<name>A0A371D7X9_9APHY</name>